<comment type="caution">
    <text evidence="10">The sequence shown here is derived from an EMBL/GenBank/DDBJ whole genome shotgun (WGS) entry which is preliminary data.</text>
</comment>
<protein>
    <recommendedName>
        <fullName evidence="8">CASP-like protein</fullName>
    </recommendedName>
</protein>
<keyword evidence="4 8" id="KW-1003">Cell membrane</keyword>
<feature type="non-terminal residue" evidence="10">
    <location>
        <position position="1"/>
    </location>
</feature>
<dbReference type="InterPro" id="IPR006702">
    <property type="entry name" value="CASP_dom"/>
</dbReference>
<dbReference type="GO" id="GO:0005886">
    <property type="term" value="C:plasma membrane"/>
    <property type="evidence" value="ECO:0007669"/>
    <property type="project" value="UniProtKB-SubCell"/>
</dbReference>
<feature type="transmembrane region" description="Helical" evidence="8">
    <location>
        <begin position="87"/>
        <end position="107"/>
    </location>
</feature>
<evidence type="ECO:0000256" key="3">
    <source>
        <dbReference type="ARBA" id="ARBA00011489"/>
    </source>
</evidence>
<evidence type="ECO:0000313" key="11">
    <source>
        <dbReference type="Proteomes" id="UP000324897"/>
    </source>
</evidence>
<comment type="subcellular location">
    <subcellularLocation>
        <location evidence="1 8">Cell membrane</location>
        <topology evidence="1 8">Multi-pass membrane protein</topology>
    </subcellularLocation>
</comment>
<evidence type="ECO:0000256" key="6">
    <source>
        <dbReference type="ARBA" id="ARBA00022989"/>
    </source>
</evidence>
<organism evidence="10 11">
    <name type="scientific">Eragrostis curvula</name>
    <name type="common">weeping love grass</name>
    <dbReference type="NCBI Taxonomy" id="38414"/>
    <lineage>
        <taxon>Eukaryota</taxon>
        <taxon>Viridiplantae</taxon>
        <taxon>Streptophyta</taxon>
        <taxon>Embryophyta</taxon>
        <taxon>Tracheophyta</taxon>
        <taxon>Spermatophyta</taxon>
        <taxon>Magnoliopsida</taxon>
        <taxon>Liliopsida</taxon>
        <taxon>Poales</taxon>
        <taxon>Poaceae</taxon>
        <taxon>PACMAD clade</taxon>
        <taxon>Chloridoideae</taxon>
        <taxon>Eragrostideae</taxon>
        <taxon>Eragrostidinae</taxon>
        <taxon>Eragrostis</taxon>
    </lineage>
</organism>
<feature type="domain" description="Casparian strip membrane protein" evidence="9">
    <location>
        <begin position="7"/>
        <end position="115"/>
    </location>
</feature>
<accession>A0A5J9W213</accession>
<evidence type="ECO:0000313" key="10">
    <source>
        <dbReference type="EMBL" id="TVU41544.1"/>
    </source>
</evidence>
<comment type="similarity">
    <text evidence="2 8">Belongs to the Casparian strip membrane proteins (CASP) family.</text>
</comment>
<evidence type="ECO:0000256" key="4">
    <source>
        <dbReference type="ARBA" id="ARBA00022475"/>
    </source>
</evidence>
<keyword evidence="7 8" id="KW-0472">Membrane</keyword>
<dbReference type="Gramene" id="TVU41544">
    <property type="protein sequence ID" value="TVU41544"/>
    <property type="gene ID" value="EJB05_15072"/>
</dbReference>
<keyword evidence="6 8" id="KW-1133">Transmembrane helix</keyword>
<dbReference type="Proteomes" id="UP000324897">
    <property type="component" value="Chromosome 4"/>
</dbReference>
<feature type="transmembrane region" description="Helical" evidence="8">
    <location>
        <begin position="41"/>
        <end position="67"/>
    </location>
</feature>
<name>A0A5J9W213_9POAL</name>
<sequence>MKDVVGSPGTWGGLVLRVAQCICAAASVAAIVTATSTSFIVLLYFFCVIALQTIWSFILACVDIYALMVNADIHVPCLVRLFLVGDWTMATNSFAAASASAGVVVFLTGDTHCGTEDIWNLFGLYNSFIFLAFATWSFSAASAASAFWVLASLD</sequence>
<reference evidence="10 11" key="1">
    <citation type="journal article" date="2019" name="Sci. Rep.">
        <title>A high-quality genome of Eragrostis curvula grass provides insights into Poaceae evolution and supports new strategies to enhance forage quality.</title>
        <authorList>
            <person name="Carballo J."/>
            <person name="Santos B.A.C.M."/>
            <person name="Zappacosta D."/>
            <person name="Garbus I."/>
            <person name="Selva J.P."/>
            <person name="Gallo C.A."/>
            <person name="Diaz A."/>
            <person name="Albertini E."/>
            <person name="Caccamo M."/>
            <person name="Echenique V."/>
        </authorList>
    </citation>
    <scope>NUCLEOTIDE SEQUENCE [LARGE SCALE GENOMIC DNA]</scope>
    <source>
        <strain evidence="11">cv. Victoria</strain>
        <tissue evidence="10">Leaf</tissue>
    </source>
</reference>
<keyword evidence="5 8" id="KW-0812">Transmembrane</keyword>
<feature type="transmembrane region" description="Helical" evidence="8">
    <location>
        <begin position="14"/>
        <end position="34"/>
    </location>
</feature>
<evidence type="ECO:0000259" key="9">
    <source>
        <dbReference type="Pfam" id="PF04535"/>
    </source>
</evidence>
<keyword evidence="11" id="KW-1185">Reference proteome</keyword>
<evidence type="ECO:0000256" key="2">
    <source>
        <dbReference type="ARBA" id="ARBA00007651"/>
    </source>
</evidence>
<evidence type="ECO:0000256" key="1">
    <source>
        <dbReference type="ARBA" id="ARBA00004651"/>
    </source>
</evidence>
<dbReference type="PANTHER" id="PTHR32021">
    <property type="entry name" value="CASP-LIKE PROTEIN 5B3"/>
    <property type="match status" value="1"/>
</dbReference>
<comment type="subunit">
    <text evidence="3 8">Homodimer and heterodimers.</text>
</comment>
<proteinExistence type="inferred from homology"/>
<evidence type="ECO:0000256" key="7">
    <source>
        <dbReference type="ARBA" id="ARBA00023136"/>
    </source>
</evidence>
<gene>
    <name evidence="10" type="ORF">EJB05_15072</name>
</gene>
<dbReference type="Pfam" id="PF04535">
    <property type="entry name" value="CASP_dom"/>
    <property type="match status" value="1"/>
</dbReference>
<evidence type="ECO:0000256" key="8">
    <source>
        <dbReference type="RuleBase" id="RU361233"/>
    </source>
</evidence>
<dbReference type="AlphaFoldDB" id="A0A5J9W213"/>
<dbReference type="InterPro" id="IPR045009">
    <property type="entry name" value="CASPL-5"/>
</dbReference>
<dbReference type="PANTHER" id="PTHR32021:SF51">
    <property type="entry name" value="CASP-LIKE PROTEIN 5B3"/>
    <property type="match status" value="1"/>
</dbReference>
<feature type="transmembrane region" description="Helical" evidence="8">
    <location>
        <begin position="128"/>
        <end position="151"/>
    </location>
</feature>
<evidence type="ECO:0000256" key="5">
    <source>
        <dbReference type="ARBA" id="ARBA00022692"/>
    </source>
</evidence>
<dbReference type="EMBL" id="RWGY01000007">
    <property type="protein sequence ID" value="TVU41544.1"/>
    <property type="molecule type" value="Genomic_DNA"/>
</dbReference>